<sequence>MTDYSFVLQQLLAAQTGTICRHTLSDGQTVWVRKTGKSIPPWRYALLGIIARSLHLGALQPVPNLGGSTAIAIEAARLRALAEHNIRTPRLLAESSDGLMFTHIGEYTLLHHIEYSPERLHYWLQGLEAIGNVHCHGEYLSQAFARNIIICNDNTIGFIDFEDDPGQYMPLIRCQSRDYLCYLHSTAIWLQKHRLLEPAARLWQQHLAQLPADMPPDILKASRPIRWMRHLKARFWGSDTLRLAALAAFFEQAR</sequence>
<organism evidence="1 2">
    <name type="scientific">Uruburuella testudinis</name>
    <dbReference type="NCBI Taxonomy" id="1282863"/>
    <lineage>
        <taxon>Bacteria</taxon>
        <taxon>Pseudomonadati</taxon>
        <taxon>Pseudomonadota</taxon>
        <taxon>Betaproteobacteria</taxon>
        <taxon>Neisseriales</taxon>
        <taxon>Neisseriaceae</taxon>
        <taxon>Uruburuella</taxon>
    </lineage>
</organism>
<protein>
    <recommendedName>
        <fullName evidence="3">Serine/threonine protein kinase</fullName>
    </recommendedName>
</protein>
<evidence type="ECO:0008006" key="3">
    <source>
        <dbReference type="Google" id="ProtNLM"/>
    </source>
</evidence>
<dbReference type="EMBL" id="CP091508">
    <property type="protein sequence ID" value="UOO81328.1"/>
    <property type="molecule type" value="Genomic_DNA"/>
</dbReference>
<dbReference type="SUPFAM" id="SSF56112">
    <property type="entry name" value="Protein kinase-like (PK-like)"/>
    <property type="match status" value="1"/>
</dbReference>
<evidence type="ECO:0000313" key="2">
    <source>
        <dbReference type="Proteomes" id="UP000829817"/>
    </source>
</evidence>
<dbReference type="Proteomes" id="UP000829817">
    <property type="component" value="Chromosome"/>
</dbReference>
<evidence type="ECO:0000313" key="1">
    <source>
        <dbReference type="EMBL" id="UOO81328.1"/>
    </source>
</evidence>
<dbReference type="RefSeq" id="WP_244784392.1">
    <property type="nucleotide sequence ID" value="NZ_CP091508.1"/>
</dbReference>
<proteinExistence type="predicted"/>
<reference evidence="1 2" key="1">
    <citation type="journal article" date="2022" name="Res Sq">
        <title>Evolution of multicellular longitudinally dividing oral cavity symbionts (Neisseriaceae).</title>
        <authorList>
            <person name="Nyongesa S."/>
            <person name="Weber P."/>
            <person name="Bernet E."/>
            <person name="Pullido F."/>
            <person name="Nieckarz M."/>
            <person name="Delaby M."/>
            <person name="Nieves C."/>
            <person name="Viehboeck T."/>
            <person name="Krause N."/>
            <person name="Rivera-Millot A."/>
            <person name="Nakamura A."/>
            <person name="Vischer N."/>
            <person name="VanNieuwenhze M."/>
            <person name="Brun Y."/>
            <person name="Cava F."/>
            <person name="Bulgheresi S."/>
            <person name="Veyrier F."/>
        </authorList>
    </citation>
    <scope>NUCLEOTIDE SEQUENCE [LARGE SCALE GENOMIC DNA]</scope>
    <source>
        <strain evidence="1 2">CCUG 63373m</strain>
    </source>
</reference>
<gene>
    <name evidence="1" type="ORF">LVJ83_10195</name>
</gene>
<dbReference type="InterPro" id="IPR011009">
    <property type="entry name" value="Kinase-like_dom_sf"/>
</dbReference>
<name>A0ABY4DSD6_9NEIS</name>
<accession>A0ABY4DSD6</accession>
<keyword evidence="2" id="KW-1185">Reference proteome</keyword>